<gene>
    <name evidence="3" type="ORF">WN71_009740</name>
</gene>
<proteinExistence type="predicted"/>
<dbReference type="Gene3D" id="3.40.50.720">
    <property type="entry name" value="NAD(P)-binding Rossmann-like Domain"/>
    <property type="match status" value="1"/>
</dbReference>
<feature type="transmembrane region" description="Helical" evidence="1">
    <location>
        <begin position="182"/>
        <end position="200"/>
    </location>
</feature>
<keyword evidence="1" id="KW-1133">Transmembrane helix</keyword>
<dbReference type="PROSITE" id="PS51201">
    <property type="entry name" value="RCK_N"/>
    <property type="match status" value="1"/>
</dbReference>
<dbReference type="STRING" id="1428628.WN71_009740"/>
<dbReference type="AlphaFoldDB" id="A0A1J4P003"/>
<dbReference type="RefSeq" id="WP_046591375.1">
    <property type="nucleotide sequence ID" value="NZ_LAVA02000019.1"/>
</dbReference>
<dbReference type="InterPro" id="IPR050721">
    <property type="entry name" value="Trk_Ktr_HKT_K-transport"/>
</dbReference>
<evidence type="ECO:0000313" key="3">
    <source>
        <dbReference type="EMBL" id="OIJ68071.1"/>
    </source>
</evidence>
<organism evidence="3 4">
    <name type="scientific">Streptomyces mangrovisoli</name>
    <dbReference type="NCBI Taxonomy" id="1428628"/>
    <lineage>
        <taxon>Bacteria</taxon>
        <taxon>Bacillati</taxon>
        <taxon>Actinomycetota</taxon>
        <taxon>Actinomycetes</taxon>
        <taxon>Kitasatosporales</taxon>
        <taxon>Streptomycetaceae</taxon>
        <taxon>Streptomyces</taxon>
    </lineage>
</organism>
<dbReference type="Proteomes" id="UP000034196">
    <property type="component" value="Unassembled WGS sequence"/>
</dbReference>
<feature type="domain" description="RCK N-terminal" evidence="2">
    <location>
        <begin position="277"/>
        <end position="407"/>
    </location>
</feature>
<name>A0A1J4P003_9ACTN</name>
<dbReference type="PANTHER" id="PTHR43833:SF11">
    <property type="entry name" value="VOLTAGE-GATED POTASSIUM CHANNEL KCH"/>
    <property type="match status" value="1"/>
</dbReference>
<sequence>MTTSTVPPSDQRAGHWIVIGDTRLAARVCAALRSGADDVRHLPRPGDRELRSALGRPVVGAAVLLHDDVSALRYALAVAHLAPDLPLVATVFDRTVADELSRLLPQCHVTSPAELAAPSLAGPCLDASLVAARRQGRVVQAVREAGEVLRVEEFPAPRRTPPLRGLGRAVLQLRSHDAGTRLLVLGALALAAVLAADWAWSTAHGRHPAEAFFDAARVVAGVGPADAPADAHGYQLMAALAMLSTVVFTALLTAGVVERMLGPRLIGLVGTRTLPRSGHVIVVGMGQVGMRLCVELRALGVPVVGVERDPRAAAARLARTLGIPVVDGHGGDRHVLERLRLHRARALAAVGSDDLDNVAVALAAHGIAPGARVVIRAGEHDAITETRSLLPMGVVRDITGVAARYVVARLRAQPVGEVVTHRGEIHVRDAHGAWLRSDLTGHDRCVHGAAIGGGST</sequence>
<evidence type="ECO:0000259" key="2">
    <source>
        <dbReference type="PROSITE" id="PS51201"/>
    </source>
</evidence>
<keyword evidence="1" id="KW-0472">Membrane</keyword>
<comment type="caution">
    <text evidence="3">The sequence shown here is derived from an EMBL/GenBank/DDBJ whole genome shotgun (WGS) entry which is preliminary data.</text>
</comment>
<dbReference type="SUPFAM" id="SSF51735">
    <property type="entry name" value="NAD(P)-binding Rossmann-fold domains"/>
    <property type="match status" value="1"/>
</dbReference>
<dbReference type="InterPro" id="IPR003148">
    <property type="entry name" value="RCK_N"/>
</dbReference>
<dbReference type="EMBL" id="LAVA02000019">
    <property type="protein sequence ID" value="OIJ68071.1"/>
    <property type="molecule type" value="Genomic_DNA"/>
</dbReference>
<dbReference type="Pfam" id="PF02254">
    <property type="entry name" value="TrkA_N"/>
    <property type="match status" value="1"/>
</dbReference>
<keyword evidence="1" id="KW-0812">Transmembrane</keyword>
<dbReference type="GO" id="GO:0006813">
    <property type="term" value="P:potassium ion transport"/>
    <property type="evidence" value="ECO:0007669"/>
    <property type="project" value="InterPro"/>
</dbReference>
<accession>A0A1J4P003</accession>
<dbReference type="PANTHER" id="PTHR43833">
    <property type="entry name" value="POTASSIUM CHANNEL PROTEIN 2-RELATED-RELATED"/>
    <property type="match status" value="1"/>
</dbReference>
<evidence type="ECO:0000313" key="4">
    <source>
        <dbReference type="Proteomes" id="UP000034196"/>
    </source>
</evidence>
<reference evidence="3" key="1">
    <citation type="submission" date="2016-10" db="EMBL/GenBank/DDBJ databases">
        <title>Genome sequence of Streptomyces mangrovisoli MUSC 149.</title>
        <authorList>
            <person name="Lee L.-H."/>
            <person name="Ser H.-L."/>
        </authorList>
    </citation>
    <scope>NUCLEOTIDE SEQUENCE [LARGE SCALE GENOMIC DNA]</scope>
    <source>
        <strain evidence="3">MUSC 149</strain>
    </source>
</reference>
<protein>
    <submittedName>
        <fullName evidence="3">Portal protein</fullName>
    </submittedName>
</protein>
<feature type="transmembrane region" description="Helical" evidence="1">
    <location>
        <begin position="236"/>
        <end position="257"/>
    </location>
</feature>
<dbReference type="OrthoDB" id="3962714at2"/>
<dbReference type="InterPro" id="IPR036291">
    <property type="entry name" value="NAD(P)-bd_dom_sf"/>
</dbReference>
<evidence type="ECO:0000256" key="1">
    <source>
        <dbReference type="SAM" id="Phobius"/>
    </source>
</evidence>
<keyword evidence="4" id="KW-1185">Reference proteome</keyword>